<proteinExistence type="predicted"/>
<dbReference type="AlphaFoldDB" id="A0A6J7UZ47"/>
<evidence type="ECO:0000256" key="1">
    <source>
        <dbReference type="SAM" id="MobiDB-lite"/>
    </source>
</evidence>
<name>A0A6J7UZ47_9ZZZZ</name>
<feature type="region of interest" description="Disordered" evidence="1">
    <location>
        <begin position="1"/>
        <end position="29"/>
    </location>
</feature>
<accession>A0A6J7UZ47</accession>
<feature type="compositionally biased region" description="Gly residues" evidence="1">
    <location>
        <begin position="10"/>
        <end position="21"/>
    </location>
</feature>
<gene>
    <name evidence="2" type="ORF">UFOPK4354_01894</name>
</gene>
<dbReference type="EMBL" id="CAFBQW010000297">
    <property type="protein sequence ID" value="CAB5069237.1"/>
    <property type="molecule type" value="Genomic_DNA"/>
</dbReference>
<evidence type="ECO:0000313" key="2">
    <source>
        <dbReference type="EMBL" id="CAB5069237.1"/>
    </source>
</evidence>
<protein>
    <submittedName>
        <fullName evidence="2">Unannotated protein</fullName>
    </submittedName>
</protein>
<reference evidence="2" key="1">
    <citation type="submission" date="2020-05" db="EMBL/GenBank/DDBJ databases">
        <authorList>
            <person name="Chiriac C."/>
            <person name="Salcher M."/>
            <person name="Ghai R."/>
            <person name="Kavagutti S V."/>
        </authorList>
    </citation>
    <scope>NUCLEOTIDE SEQUENCE</scope>
</reference>
<organism evidence="2">
    <name type="scientific">freshwater metagenome</name>
    <dbReference type="NCBI Taxonomy" id="449393"/>
    <lineage>
        <taxon>unclassified sequences</taxon>
        <taxon>metagenomes</taxon>
        <taxon>ecological metagenomes</taxon>
    </lineage>
</organism>
<sequence>MRSPTAGPWPGRGGKGLGGGEPAQAEATTATAAKTAIKAADFRIPRIML</sequence>